<comment type="caution">
    <text evidence="8">The sequence shown here is derived from an EMBL/GenBank/DDBJ whole genome shotgun (WGS) entry which is preliminary data.</text>
</comment>
<evidence type="ECO:0000256" key="4">
    <source>
        <dbReference type="ARBA" id="ARBA00022982"/>
    </source>
</evidence>
<dbReference type="InterPro" id="IPR036909">
    <property type="entry name" value="Cyt_c-like_dom_sf"/>
</dbReference>
<sequence>MNAESCTSCHGPGGVSLGAIPTIAGQDVAELDAALRGYRDGARQGTIMGRLVGPLSDAEIVEISAYFAALTGPEQ</sequence>
<keyword evidence="4" id="KW-0249">Electron transport</keyword>
<dbReference type="PANTHER" id="PTHR33751">
    <property type="entry name" value="CBB3-TYPE CYTOCHROME C OXIDASE SUBUNIT FIXP"/>
    <property type="match status" value="1"/>
</dbReference>
<evidence type="ECO:0000256" key="1">
    <source>
        <dbReference type="ARBA" id="ARBA00022448"/>
    </source>
</evidence>
<accession>A0ABQ1QSR7</accession>
<proteinExistence type="predicted"/>
<name>A0ABQ1QSR7_9RHOB</name>
<keyword evidence="2 6" id="KW-0349">Heme</keyword>
<evidence type="ECO:0000259" key="7">
    <source>
        <dbReference type="PROSITE" id="PS51007"/>
    </source>
</evidence>
<evidence type="ECO:0000256" key="6">
    <source>
        <dbReference type="PROSITE-ProRule" id="PRU00433"/>
    </source>
</evidence>
<gene>
    <name evidence="8" type="ORF">GCM10011358_27270</name>
</gene>
<keyword evidence="5 6" id="KW-0408">Iron</keyword>
<dbReference type="SUPFAM" id="SSF46626">
    <property type="entry name" value="Cytochrome c"/>
    <property type="match status" value="1"/>
</dbReference>
<dbReference type="Gene3D" id="1.10.760.10">
    <property type="entry name" value="Cytochrome c-like domain"/>
    <property type="match status" value="1"/>
</dbReference>
<evidence type="ECO:0000256" key="5">
    <source>
        <dbReference type="ARBA" id="ARBA00023004"/>
    </source>
</evidence>
<dbReference type="PROSITE" id="PS51007">
    <property type="entry name" value="CYTC"/>
    <property type="match status" value="1"/>
</dbReference>
<dbReference type="EMBL" id="BMGI01000004">
    <property type="protein sequence ID" value="GGD41935.1"/>
    <property type="molecule type" value="Genomic_DNA"/>
</dbReference>
<dbReference type="Pfam" id="PF00034">
    <property type="entry name" value="Cytochrom_C"/>
    <property type="match status" value="1"/>
</dbReference>
<reference evidence="9" key="1">
    <citation type="journal article" date="2019" name="Int. J. Syst. Evol. Microbiol.">
        <title>The Global Catalogue of Microorganisms (GCM) 10K type strain sequencing project: providing services to taxonomists for standard genome sequencing and annotation.</title>
        <authorList>
            <consortium name="The Broad Institute Genomics Platform"/>
            <consortium name="The Broad Institute Genome Sequencing Center for Infectious Disease"/>
            <person name="Wu L."/>
            <person name="Ma J."/>
        </authorList>
    </citation>
    <scope>NUCLEOTIDE SEQUENCE [LARGE SCALE GENOMIC DNA]</scope>
    <source>
        <strain evidence="9">CGMCC 1.12922</strain>
    </source>
</reference>
<evidence type="ECO:0000256" key="3">
    <source>
        <dbReference type="ARBA" id="ARBA00022723"/>
    </source>
</evidence>
<dbReference type="InterPro" id="IPR009056">
    <property type="entry name" value="Cyt_c-like_dom"/>
</dbReference>
<dbReference type="PANTHER" id="PTHR33751:SF9">
    <property type="entry name" value="CYTOCHROME C4"/>
    <property type="match status" value="1"/>
</dbReference>
<protein>
    <recommendedName>
        <fullName evidence="7">Cytochrome c domain-containing protein</fullName>
    </recommendedName>
</protein>
<keyword evidence="1" id="KW-0813">Transport</keyword>
<evidence type="ECO:0000313" key="9">
    <source>
        <dbReference type="Proteomes" id="UP000617355"/>
    </source>
</evidence>
<keyword evidence="9" id="KW-1185">Reference proteome</keyword>
<organism evidence="8 9">
    <name type="scientific">Sinisalibacter lacisalsi</name>
    <dbReference type="NCBI Taxonomy" id="1526570"/>
    <lineage>
        <taxon>Bacteria</taxon>
        <taxon>Pseudomonadati</taxon>
        <taxon>Pseudomonadota</taxon>
        <taxon>Alphaproteobacteria</taxon>
        <taxon>Rhodobacterales</taxon>
        <taxon>Roseobacteraceae</taxon>
        <taxon>Sinisalibacter</taxon>
    </lineage>
</organism>
<dbReference type="InterPro" id="IPR050597">
    <property type="entry name" value="Cytochrome_c_Oxidase_Subunit"/>
</dbReference>
<evidence type="ECO:0000313" key="8">
    <source>
        <dbReference type="EMBL" id="GGD41935.1"/>
    </source>
</evidence>
<dbReference type="Proteomes" id="UP000617355">
    <property type="component" value="Unassembled WGS sequence"/>
</dbReference>
<keyword evidence="3 6" id="KW-0479">Metal-binding</keyword>
<evidence type="ECO:0000256" key="2">
    <source>
        <dbReference type="ARBA" id="ARBA00022617"/>
    </source>
</evidence>
<feature type="domain" description="Cytochrome c" evidence="7">
    <location>
        <begin position="1"/>
        <end position="71"/>
    </location>
</feature>